<comment type="caution">
    <text evidence="1">The sequence shown here is derived from an EMBL/GenBank/DDBJ whole genome shotgun (WGS) entry which is preliminary data.</text>
</comment>
<proteinExistence type="predicted"/>
<evidence type="ECO:0000313" key="2">
    <source>
        <dbReference type="Proteomes" id="UP001589783"/>
    </source>
</evidence>
<dbReference type="Pfam" id="PF22091">
    <property type="entry name" value="DUF6941"/>
    <property type="match status" value="1"/>
</dbReference>
<keyword evidence="2" id="KW-1185">Reference proteome</keyword>
<name>A0ABV6H6G5_9ACTN</name>
<dbReference type="InterPro" id="IPR054221">
    <property type="entry name" value="DUF6941"/>
</dbReference>
<dbReference type="RefSeq" id="WP_382362277.1">
    <property type="nucleotide sequence ID" value="NZ_JBHLWV010000016.1"/>
</dbReference>
<sequence>MPELDYAFLADYATITDGKITAVGASFIDMKVPSTPFAVSLCVAGRVRADEGFAPFDMALSFDLPGDSPVFTINGTIDSSMTDHVYDGKSAVLFCISQPLAILEPGLVTLTITLNEDVVRVLKFEVITD</sequence>
<dbReference type="EMBL" id="JBHLWV010000016">
    <property type="protein sequence ID" value="MFC0314466.1"/>
    <property type="molecule type" value="Genomic_DNA"/>
</dbReference>
<evidence type="ECO:0000313" key="1">
    <source>
        <dbReference type="EMBL" id="MFC0314466.1"/>
    </source>
</evidence>
<protein>
    <submittedName>
        <fullName evidence="1">DUF6941 family protein</fullName>
    </submittedName>
</protein>
<reference evidence="1 2" key="1">
    <citation type="submission" date="2024-09" db="EMBL/GenBank/DDBJ databases">
        <authorList>
            <person name="Sun Q."/>
            <person name="Mori K."/>
        </authorList>
    </citation>
    <scope>NUCLEOTIDE SEQUENCE [LARGE SCALE GENOMIC DNA]</scope>
    <source>
        <strain evidence="1 2">CCM 7957</strain>
    </source>
</reference>
<organism evidence="1 2">
    <name type="scientific">Gordonia phosphorivorans</name>
    <dbReference type="NCBI Taxonomy" id="1056982"/>
    <lineage>
        <taxon>Bacteria</taxon>
        <taxon>Bacillati</taxon>
        <taxon>Actinomycetota</taxon>
        <taxon>Actinomycetes</taxon>
        <taxon>Mycobacteriales</taxon>
        <taxon>Gordoniaceae</taxon>
        <taxon>Gordonia</taxon>
    </lineage>
</organism>
<gene>
    <name evidence="1" type="ORF">ACFFJD_06335</name>
</gene>
<dbReference type="Proteomes" id="UP001589783">
    <property type="component" value="Unassembled WGS sequence"/>
</dbReference>
<accession>A0ABV6H6G5</accession>